<dbReference type="PANTHER" id="PTHR43591">
    <property type="entry name" value="METHYLTRANSFERASE"/>
    <property type="match status" value="1"/>
</dbReference>
<keyword evidence="3" id="KW-1185">Reference proteome</keyword>
<evidence type="ECO:0000313" key="2">
    <source>
        <dbReference type="EMBL" id="MCC2229926.1"/>
    </source>
</evidence>
<reference evidence="2" key="1">
    <citation type="submission" date="2021-10" db="EMBL/GenBank/DDBJ databases">
        <title>Anaerobic single-cell dispensing facilitates the cultivation of human gut bacteria.</title>
        <authorList>
            <person name="Afrizal A."/>
        </authorList>
    </citation>
    <scope>NUCLEOTIDE SEQUENCE</scope>
    <source>
        <strain evidence="2">CLA-AA-H215</strain>
    </source>
</reference>
<sequence>MKSTSDNTWIDRMDAHGDGDTWSVGSGNYDRIIQDELNSDRPGKWQKKILSQVDSSQPLEILDIGCGPGFFTIVLGQLGHKMTAIDGADGMLEKAVKNIKASRVKADIFKMDCQKLDFPDNTFDLVVSRNVTHALQDHPGAYAEWKRVLKPGGVLLIFDANWHLTGLPGPLREQYKKDWAECIRRFGSDFNGHTDPDVTLESFEPESAHLLGDLLRPDWDLGILAALGYREITTERNIIKEMWDEKEQLIYGTTPMFMIRAVK</sequence>
<proteinExistence type="predicted"/>
<dbReference type="AlphaFoldDB" id="A0AAE3E7G7"/>
<dbReference type="Pfam" id="PF08241">
    <property type="entry name" value="Methyltransf_11"/>
    <property type="match status" value="1"/>
</dbReference>
<dbReference type="PANTHER" id="PTHR43591:SF24">
    <property type="entry name" value="2-METHOXY-6-POLYPRENYL-1,4-BENZOQUINOL METHYLASE, MITOCHONDRIAL"/>
    <property type="match status" value="1"/>
</dbReference>
<evidence type="ECO:0000313" key="3">
    <source>
        <dbReference type="Proteomes" id="UP001198182"/>
    </source>
</evidence>
<accession>A0AAE3E7G7</accession>
<organism evidence="2 3">
    <name type="scientific">Hominifimenecus microfluidus</name>
    <dbReference type="NCBI Taxonomy" id="2885348"/>
    <lineage>
        <taxon>Bacteria</taxon>
        <taxon>Bacillati</taxon>
        <taxon>Bacillota</taxon>
        <taxon>Clostridia</taxon>
        <taxon>Lachnospirales</taxon>
        <taxon>Lachnospiraceae</taxon>
        <taxon>Hominifimenecus</taxon>
    </lineage>
</organism>
<keyword evidence="2" id="KW-0489">Methyltransferase</keyword>
<evidence type="ECO:0000259" key="1">
    <source>
        <dbReference type="Pfam" id="PF08241"/>
    </source>
</evidence>
<dbReference type="Gene3D" id="3.40.50.150">
    <property type="entry name" value="Vaccinia Virus protein VP39"/>
    <property type="match status" value="1"/>
</dbReference>
<dbReference type="InterPro" id="IPR013216">
    <property type="entry name" value="Methyltransf_11"/>
</dbReference>
<dbReference type="EMBL" id="JAJEQR010000006">
    <property type="protein sequence ID" value="MCC2229926.1"/>
    <property type="molecule type" value="Genomic_DNA"/>
</dbReference>
<dbReference type="GO" id="GO:0032259">
    <property type="term" value="P:methylation"/>
    <property type="evidence" value="ECO:0007669"/>
    <property type="project" value="UniProtKB-KW"/>
</dbReference>
<dbReference type="SUPFAM" id="SSF53335">
    <property type="entry name" value="S-adenosyl-L-methionine-dependent methyltransferases"/>
    <property type="match status" value="1"/>
</dbReference>
<keyword evidence="2" id="KW-0808">Transferase</keyword>
<dbReference type="CDD" id="cd02440">
    <property type="entry name" value="AdoMet_MTases"/>
    <property type="match status" value="1"/>
</dbReference>
<dbReference type="Proteomes" id="UP001198182">
    <property type="component" value="Unassembled WGS sequence"/>
</dbReference>
<protein>
    <submittedName>
        <fullName evidence="2">Class I SAM-dependent methyltransferase</fullName>
    </submittedName>
</protein>
<feature type="domain" description="Methyltransferase type 11" evidence="1">
    <location>
        <begin position="62"/>
        <end position="157"/>
    </location>
</feature>
<dbReference type="InterPro" id="IPR029063">
    <property type="entry name" value="SAM-dependent_MTases_sf"/>
</dbReference>
<name>A0AAE3E7G7_9FIRM</name>
<dbReference type="RefSeq" id="WP_308452704.1">
    <property type="nucleotide sequence ID" value="NZ_JAJEQR010000006.1"/>
</dbReference>
<gene>
    <name evidence="2" type="ORF">LKD81_02765</name>
</gene>
<comment type="caution">
    <text evidence="2">The sequence shown here is derived from an EMBL/GenBank/DDBJ whole genome shotgun (WGS) entry which is preliminary data.</text>
</comment>
<dbReference type="GO" id="GO:0008757">
    <property type="term" value="F:S-adenosylmethionine-dependent methyltransferase activity"/>
    <property type="evidence" value="ECO:0007669"/>
    <property type="project" value="InterPro"/>
</dbReference>